<comment type="cofactor">
    <cofactor evidence="18">
        <name>Mg(2+)</name>
        <dbReference type="ChEBI" id="CHEBI:18420"/>
    </cofactor>
    <text evidence="18">Mn(2+), Zn(2+), Cd(2+) and Co(2+) support activity to lesser extents.</text>
</comment>
<evidence type="ECO:0000256" key="19">
    <source>
        <dbReference type="SAM" id="Phobius"/>
    </source>
</evidence>
<dbReference type="AlphaFoldDB" id="A0A0R1LRL9"/>
<dbReference type="GO" id="GO:0046872">
    <property type="term" value="F:metal ion binding"/>
    <property type="evidence" value="ECO:0007669"/>
    <property type="project" value="UniProtKB-KW"/>
</dbReference>
<evidence type="ECO:0000256" key="1">
    <source>
        <dbReference type="ARBA" id="ARBA00004651"/>
    </source>
</evidence>
<feature type="binding site" evidence="17">
    <location>
        <position position="80"/>
    </location>
    <ligand>
        <name>ATP</name>
        <dbReference type="ChEBI" id="CHEBI:30616"/>
    </ligand>
</feature>
<keyword evidence="3" id="KW-1003">Cell membrane</keyword>
<keyword evidence="9 17" id="KW-0067">ATP-binding</keyword>
<keyword evidence="7 17" id="KW-0547">Nucleotide-binding</keyword>
<evidence type="ECO:0000256" key="12">
    <source>
        <dbReference type="ARBA" id="ARBA00023136"/>
    </source>
</evidence>
<dbReference type="PANTHER" id="PTHR34299">
    <property type="entry name" value="DIACYLGLYCEROL KINASE"/>
    <property type="match status" value="1"/>
</dbReference>
<feature type="transmembrane region" description="Helical" evidence="19">
    <location>
        <begin position="60"/>
        <end position="88"/>
    </location>
</feature>
<feature type="binding site" evidence="16">
    <location>
        <position position="73"/>
    </location>
    <ligand>
        <name>substrate</name>
    </ligand>
</feature>
<dbReference type="GO" id="GO:0005886">
    <property type="term" value="C:plasma membrane"/>
    <property type="evidence" value="ECO:0007669"/>
    <property type="project" value="UniProtKB-SubCell"/>
</dbReference>
<comment type="subcellular location">
    <subcellularLocation>
        <location evidence="1">Cell membrane</location>
        <topology evidence="1">Multi-pass membrane protein</topology>
    </subcellularLocation>
</comment>
<dbReference type="PANTHER" id="PTHR34299:SF1">
    <property type="entry name" value="DIACYLGLYCEROL KINASE"/>
    <property type="match status" value="1"/>
</dbReference>
<evidence type="ECO:0000256" key="10">
    <source>
        <dbReference type="ARBA" id="ARBA00022989"/>
    </source>
</evidence>
<dbReference type="InterPro" id="IPR033717">
    <property type="entry name" value="UDPK"/>
</dbReference>
<dbReference type="STRING" id="1423776.FD04_GL001122"/>
<organism evidence="20 21">
    <name type="scientific">Secundilactobacillus odoratitofui DSM 19909 = JCM 15043</name>
    <dbReference type="NCBI Taxonomy" id="1423776"/>
    <lineage>
        <taxon>Bacteria</taxon>
        <taxon>Bacillati</taxon>
        <taxon>Bacillota</taxon>
        <taxon>Bacilli</taxon>
        <taxon>Lactobacillales</taxon>
        <taxon>Lactobacillaceae</taxon>
        <taxon>Secundilactobacillus</taxon>
    </lineage>
</organism>
<evidence type="ECO:0000256" key="5">
    <source>
        <dbReference type="ARBA" id="ARBA00022679"/>
    </source>
</evidence>
<evidence type="ECO:0000256" key="11">
    <source>
        <dbReference type="ARBA" id="ARBA00023098"/>
    </source>
</evidence>
<keyword evidence="6 19" id="KW-0812">Transmembrane</keyword>
<dbReference type="RefSeq" id="WP_054700999.1">
    <property type="nucleotide sequence ID" value="NZ_AZEE01000028.1"/>
</dbReference>
<dbReference type="InterPro" id="IPR000829">
    <property type="entry name" value="DAGK"/>
</dbReference>
<keyword evidence="12 19" id="KW-0472">Membrane</keyword>
<evidence type="ECO:0000256" key="17">
    <source>
        <dbReference type="PIRSR" id="PIRSR600829-3"/>
    </source>
</evidence>
<dbReference type="Gene3D" id="1.10.287.3610">
    <property type="match status" value="1"/>
</dbReference>
<evidence type="ECO:0000256" key="14">
    <source>
        <dbReference type="ARBA" id="ARBA00023264"/>
    </source>
</evidence>
<dbReference type="InterPro" id="IPR036945">
    <property type="entry name" value="DAGK_sf"/>
</dbReference>
<accession>A0A0R1LRL9</accession>
<dbReference type="EMBL" id="AZEE01000028">
    <property type="protein sequence ID" value="KRK98144.1"/>
    <property type="molecule type" value="Genomic_DNA"/>
</dbReference>
<dbReference type="GO" id="GO:0005524">
    <property type="term" value="F:ATP binding"/>
    <property type="evidence" value="ECO:0007669"/>
    <property type="project" value="UniProtKB-KW"/>
</dbReference>
<evidence type="ECO:0000256" key="9">
    <source>
        <dbReference type="ARBA" id="ARBA00022840"/>
    </source>
</evidence>
<keyword evidence="14" id="KW-1208">Phospholipid metabolism</keyword>
<evidence type="ECO:0000256" key="16">
    <source>
        <dbReference type="PIRSR" id="PIRSR600829-2"/>
    </source>
</evidence>
<evidence type="ECO:0000256" key="15">
    <source>
        <dbReference type="PIRSR" id="PIRSR600829-1"/>
    </source>
</evidence>
<dbReference type="PATRIC" id="fig|1423776.4.peg.1134"/>
<dbReference type="GO" id="GO:0016301">
    <property type="term" value="F:kinase activity"/>
    <property type="evidence" value="ECO:0007669"/>
    <property type="project" value="UniProtKB-KW"/>
</dbReference>
<name>A0A0R1LRL9_9LACO</name>
<feature type="transmembrane region" description="Helical" evidence="19">
    <location>
        <begin position="38"/>
        <end position="54"/>
    </location>
</feature>
<feature type="transmembrane region" description="Helical" evidence="19">
    <location>
        <begin position="100"/>
        <end position="122"/>
    </location>
</feature>
<keyword evidence="10 19" id="KW-1133">Transmembrane helix</keyword>
<feature type="binding site" evidence="17">
    <location>
        <position position="32"/>
    </location>
    <ligand>
        <name>ATP</name>
        <dbReference type="ChEBI" id="CHEBI:30616"/>
    </ligand>
</feature>
<dbReference type="Proteomes" id="UP000051160">
    <property type="component" value="Unassembled WGS sequence"/>
</dbReference>
<evidence type="ECO:0000256" key="7">
    <source>
        <dbReference type="ARBA" id="ARBA00022741"/>
    </source>
</evidence>
<keyword evidence="13" id="KW-0594">Phospholipid biosynthesis</keyword>
<keyword evidence="18" id="KW-0460">Magnesium</keyword>
<evidence type="ECO:0000256" key="2">
    <source>
        <dbReference type="ARBA" id="ARBA00005967"/>
    </source>
</evidence>
<keyword evidence="8 20" id="KW-0418">Kinase</keyword>
<evidence type="ECO:0000256" key="8">
    <source>
        <dbReference type="ARBA" id="ARBA00022777"/>
    </source>
</evidence>
<keyword evidence="5" id="KW-0808">Transferase</keyword>
<evidence type="ECO:0000256" key="4">
    <source>
        <dbReference type="ARBA" id="ARBA00022516"/>
    </source>
</evidence>
<gene>
    <name evidence="20" type="ORF">FD04_GL001122</name>
</gene>
<dbReference type="Pfam" id="PF01219">
    <property type="entry name" value="DAGK_prokar"/>
    <property type="match status" value="1"/>
</dbReference>
<protein>
    <submittedName>
        <fullName evidence="20">Diacylglycerol kinase</fullName>
    </submittedName>
</protein>
<evidence type="ECO:0000256" key="6">
    <source>
        <dbReference type="ARBA" id="ARBA00022692"/>
    </source>
</evidence>
<keyword evidence="4" id="KW-0444">Lipid biosynthesis</keyword>
<evidence type="ECO:0000256" key="3">
    <source>
        <dbReference type="ARBA" id="ARBA00022475"/>
    </source>
</evidence>
<dbReference type="GO" id="GO:0008654">
    <property type="term" value="P:phospholipid biosynthetic process"/>
    <property type="evidence" value="ECO:0007669"/>
    <property type="project" value="UniProtKB-KW"/>
</dbReference>
<comment type="similarity">
    <text evidence="2">Belongs to the bacterial diacylglycerol kinase family.</text>
</comment>
<feature type="active site" description="Proton acceptor" evidence="15">
    <location>
        <position position="73"/>
    </location>
</feature>
<sequence>MGLHDKQINKNKSFWQSFKHAFIGVYSLISTERNFRKHIVMAIIAVLLGVWLHLDVNEWLWVTLAIFVVVVAEVLNTVVEAIVDLIVGRHFDAAAKKAKDVAAGGVLIAALFAVIIGCLIFIPELLQQFKLNF</sequence>
<feature type="binding site" evidence="17">
    <location>
        <begin position="99"/>
        <end position="100"/>
    </location>
    <ligand>
        <name>ATP</name>
        <dbReference type="ChEBI" id="CHEBI:30616"/>
    </ligand>
</feature>
<evidence type="ECO:0000256" key="18">
    <source>
        <dbReference type="PIRSR" id="PIRSR600829-4"/>
    </source>
</evidence>
<dbReference type="CDD" id="cd14265">
    <property type="entry name" value="UDPK_IM_like"/>
    <property type="match status" value="1"/>
</dbReference>
<feature type="binding site" evidence="18">
    <location>
        <position position="80"/>
    </location>
    <ligand>
        <name>a divalent metal cation</name>
        <dbReference type="ChEBI" id="CHEBI:60240"/>
    </ligand>
</feature>
<proteinExistence type="inferred from homology"/>
<keyword evidence="21" id="KW-1185">Reference proteome</keyword>
<evidence type="ECO:0000256" key="13">
    <source>
        <dbReference type="ARBA" id="ARBA00023209"/>
    </source>
</evidence>
<keyword evidence="18" id="KW-0479">Metal-binding</keyword>
<feature type="binding site" evidence="18">
    <location>
        <position position="32"/>
    </location>
    <ligand>
        <name>a divalent metal cation</name>
        <dbReference type="ChEBI" id="CHEBI:60240"/>
    </ligand>
</feature>
<evidence type="ECO:0000313" key="20">
    <source>
        <dbReference type="EMBL" id="KRK98144.1"/>
    </source>
</evidence>
<evidence type="ECO:0000313" key="21">
    <source>
        <dbReference type="Proteomes" id="UP000051160"/>
    </source>
</evidence>
<dbReference type="OrthoDB" id="9789934at2"/>
<reference evidence="20 21" key="1">
    <citation type="journal article" date="2015" name="Genome Announc.">
        <title>Expanding the biotechnology potential of lactobacilli through comparative genomics of 213 strains and associated genera.</title>
        <authorList>
            <person name="Sun Z."/>
            <person name="Harris H.M."/>
            <person name="McCann A."/>
            <person name="Guo C."/>
            <person name="Argimon S."/>
            <person name="Zhang W."/>
            <person name="Yang X."/>
            <person name="Jeffery I.B."/>
            <person name="Cooney J.C."/>
            <person name="Kagawa T.F."/>
            <person name="Liu W."/>
            <person name="Song Y."/>
            <person name="Salvetti E."/>
            <person name="Wrobel A."/>
            <person name="Rasinkangas P."/>
            <person name="Parkhill J."/>
            <person name="Rea M.C."/>
            <person name="O'Sullivan O."/>
            <person name="Ritari J."/>
            <person name="Douillard F.P."/>
            <person name="Paul Ross R."/>
            <person name="Yang R."/>
            <person name="Briner A.E."/>
            <person name="Felis G.E."/>
            <person name="de Vos W.M."/>
            <person name="Barrangou R."/>
            <person name="Klaenhammer T.R."/>
            <person name="Caufield P.W."/>
            <person name="Cui Y."/>
            <person name="Zhang H."/>
            <person name="O'Toole P.W."/>
        </authorList>
    </citation>
    <scope>NUCLEOTIDE SEQUENCE [LARGE SCALE GENOMIC DNA]</scope>
    <source>
        <strain evidence="20 21">DSM 19909</strain>
    </source>
</reference>
<comment type="caution">
    <text evidence="20">The sequence shown here is derived from an EMBL/GenBank/DDBJ whole genome shotgun (WGS) entry which is preliminary data.</text>
</comment>
<keyword evidence="11" id="KW-0443">Lipid metabolism</keyword>